<keyword evidence="7 14" id="KW-0460">Magnesium</keyword>
<evidence type="ECO:0000313" key="18">
    <source>
        <dbReference type="EMBL" id="EAS06969.3"/>
    </source>
</evidence>
<evidence type="ECO:0000256" key="1">
    <source>
        <dbReference type="ARBA" id="ARBA00004141"/>
    </source>
</evidence>
<dbReference type="InterPro" id="IPR023299">
    <property type="entry name" value="ATPase_P-typ_cyto_dom_N"/>
</dbReference>
<feature type="binding site" evidence="14">
    <location>
        <position position="435"/>
    </location>
    <ligand>
        <name>Mg(2+)</name>
        <dbReference type="ChEBI" id="CHEBI:18420"/>
    </ligand>
</feature>
<evidence type="ECO:0000256" key="2">
    <source>
        <dbReference type="ARBA" id="ARBA00008109"/>
    </source>
</evidence>
<dbReference type="GO" id="GO:0016887">
    <property type="term" value="F:ATP hydrolysis activity"/>
    <property type="evidence" value="ECO:0007669"/>
    <property type="project" value="InterPro"/>
</dbReference>
<dbReference type="STRING" id="312017.Q24GN8"/>
<dbReference type="InterPro" id="IPR008250">
    <property type="entry name" value="ATPase_P-typ_transduc_dom_A_sf"/>
</dbReference>
<feature type="active site" description="4-aspartylphosphate intermediate" evidence="12">
    <location>
        <position position="435"/>
    </location>
</feature>
<feature type="transmembrane region" description="Helical" evidence="15">
    <location>
        <begin position="1023"/>
        <end position="1041"/>
    </location>
</feature>
<keyword evidence="8 15" id="KW-1278">Translocase</keyword>
<dbReference type="eggNOG" id="KOG0206">
    <property type="taxonomic scope" value="Eukaryota"/>
</dbReference>
<dbReference type="SFLD" id="SFLDF00027">
    <property type="entry name" value="p-type_atpase"/>
    <property type="match status" value="1"/>
</dbReference>
<dbReference type="Pfam" id="PF13246">
    <property type="entry name" value="Cation_ATPase"/>
    <property type="match status" value="1"/>
</dbReference>
<feature type="binding site" evidence="13">
    <location>
        <position position="702"/>
    </location>
    <ligand>
        <name>ATP</name>
        <dbReference type="ChEBI" id="CHEBI:30616"/>
    </ligand>
</feature>
<dbReference type="SFLD" id="SFLDS00003">
    <property type="entry name" value="Haloacid_Dehalogenase"/>
    <property type="match status" value="1"/>
</dbReference>
<dbReference type="AlphaFoldDB" id="Q24GN8"/>
<feature type="domain" description="P-type ATPase C-terminal" evidence="17">
    <location>
        <begin position="865"/>
        <end position="1110"/>
    </location>
</feature>
<dbReference type="EMBL" id="GG662254">
    <property type="protein sequence ID" value="EAS06969.3"/>
    <property type="molecule type" value="Genomic_DNA"/>
</dbReference>
<dbReference type="GO" id="GO:0140326">
    <property type="term" value="F:ATPase-coupled intramembrane lipid transporter activity"/>
    <property type="evidence" value="ECO:0007669"/>
    <property type="project" value="UniProtKB-EC"/>
</dbReference>
<dbReference type="Gene3D" id="3.40.1110.10">
    <property type="entry name" value="Calcium-transporting ATPase, cytoplasmic domain N"/>
    <property type="match status" value="1"/>
</dbReference>
<keyword evidence="3 15" id="KW-0812">Transmembrane</keyword>
<evidence type="ECO:0000256" key="9">
    <source>
        <dbReference type="ARBA" id="ARBA00022989"/>
    </source>
</evidence>
<dbReference type="Pfam" id="PF16209">
    <property type="entry name" value="PhoLip_ATPase_N"/>
    <property type="match status" value="1"/>
</dbReference>
<dbReference type="GO" id="GO:0005886">
    <property type="term" value="C:plasma membrane"/>
    <property type="evidence" value="ECO:0007669"/>
    <property type="project" value="TreeGrafter"/>
</dbReference>
<keyword evidence="5 13" id="KW-0547">Nucleotide-binding</keyword>
<evidence type="ECO:0000256" key="10">
    <source>
        <dbReference type="ARBA" id="ARBA00023136"/>
    </source>
</evidence>
<dbReference type="InterPro" id="IPR032631">
    <property type="entry name" value="P-type_ATPase_N"/>
</dbReference>
<evidence type="ECO:0000256" key="7">
    <source>
        <dbReference type="ARBA" id="ARBA00022842"/>
    </source>
</evidence>
<protein>
    <recommendedName>
        <fullName evidence="15">Phospholipid-transporting ATPase</fullName>
        <ecNumber evidence="15">7.6.2.1</ecNumber>
    </recommendedName>
</protein>
<feature type="transmembrane region" description="Helical" evidence="15">
    <location>
        <begin position="1053"/>
        <end position="1077"/>
    </location>
</feature>
<accession>Q24GN8</accession>
<dbReference type="PROSITE" id="PS00154">
    <property type="entry name" value="ATPASE_E1_E2"/>
    <property type="match status" value="1"/>
</dbReference>
<dbReference type="InterPro" id="IPR018303">
    <property type="entry name" value="ATPase_P-typ_P_site"/>
</dbReference>
<feature type="binding site" evidence="13">
    <location>
        <position position="622"/>
    </location>
    <ligand>
        <name>ATP</name>
        <dbReference type="ChEBI" id="CHEBI:30616"/>
    </ligand>
</feature>
<feature type="transmembrane region" description="Helical" evidence="15">
    <location>
        <begin position="993"/>
        <end position="1011"/>
    </location>
</feature>
<keyword evidence="4 14" id="KW-0479">Metal-binding</keyword>
<dbReference type="Gene3D" id="2.70.150.10">
    <property type="entry name" value="Calcium-transporting ATPase, cytoplasmic transduction domain A"/>
    <property type="match status" value="1"/>
</dbReference>
<keyword evidence="9 15" id="KW-1133">Transmembrane helix</keyword>
<evidence type="ECO:0000256" key="14">
    <source>
        <dbReference type="PIRSR" id="PIRSR606539-3"/>
    </source>
</evidence>
<evidence type="ECO:0000313" key="19">
    <source>
        <dbReference type="Proteomes" id="UP000009168"/>
    </source>
</evidence>
<feature type="domain" description="P-type ATPase N-terminal" evidence="16">
    <location>
        <begin position="63"/>
        <end position="111"/>
    </location>
</feature>
<dbReference type="InterPro" id="IPR032630">
    <property type="entry name" value="P_typ_ATPase_c"/>
</dbReference>
<evidence type="ECO:0000256" key="8">
    <source>
        <dbReference type="ARBA" id="ARBA00022967"/>
    </source>
</evidence>
<dbReference type="KEGG" id="tet:TTHERM_00977720"/>
<dbReference type="Pfam" id="PF16212">
    <property type="entry name" value="PhoLip_ATPase_C"/>
    <property type="match status" value="1"/>
</dbReference>
<dbReference type="InterPro" id="IPR036412">
    <property type="entry name" value="HAD-like_sf"/>
</dbReference>
<dbReference type="Gene3D" id="3.40.50.1000">
    <property type="entry name" value="HAD superfamily/HAD-like"/>
    <property type="match status" value="1"/>
</dbReference>
<proteinExistence type="inferred from homology"/>
<feature type="binding site" evidence="13">
    <location>
        <position position="436"/>
    </location>
    <ligand>
        <name>ATP</name>
        <dbReference type="ChEBI" id="CHEBI:30616"/>
    </ligand>
</feature>
<dbReference type="GeneID" id="7830036"/>
<dbReference type="RefSeq" id="XP_001027211.3">
    <property type="nucleotide sequence ID" value="XM_001027211.3"/>
</dbReference>
<feature type="binding site" evidence="13">
    <location>
        <position position="564"/>
    </location>
    <ligand>
        <name>ATP</name>
        <dbReference type="ChEBI" id="CHEBI:30616"/>
    </ligand>
</feature>
<evidence type="ECO:0000256" key="5">
    <source>
        <dbReference type="ARBA" id="ARBA00022741"/>
    </source>
</evidence>
<dbReference type="InterPro" id="IPR006539">
    <property type="entry name" value="P-type_ATPase_IV"/>
</dbReference>
<dbReference type="GO" id="GO:0005524">
    <property type="term" value="F:ATP binding"/>
    <property type="evidence" value="ECO:0007669"/>
    <property type="project" value="UniProtKB-UniRule"/>
</dbReference>
<dbReference type="SFLD" id="SFLDG00002">
    <property type="entry name" value="C1.7:_P-type_atpase_like"/>
    <property type="match status" value="1"/>
</dbReference>
<dbReference type="InterPro" id="IPR023298">
    <property type="entry name" value="ATPase_P-typ_TM_dom_sf"/>
</dbReference>
<feature type="binding site" evidence="13">
    <location>
        <position position="704"/>
    </location>
    <ligand>
        <name>ATP</name>
        <dbReference type="ChEBI" id="CHEBI:30616"/>
    </ligand>
</feature>
<evidence type="ECO:0000259" key="16">
    <source>
        <dbReference type="Pfam" id="PF16209"/>
    </source>
</evidence>
<dbReference type="PANTHER" id="PTHR24092:SF150">
    <property type="entry name" value="PHOSPHOLIPID-TRANSPORTING ATPASE"/>
    <property type="match status" value="1"/>
</dbReference>
<feature type="binding site" evidence="13">
    <location>
        <position position="588"/>
    </location>
    <ligand>
        <name>ATP</name>
        <dbReference type="ChEBI" id="CHEBI:30616"/>
    </ligand>
</feature>
<dbReference type="OrthoDB" id="377733at2759"/>
<dbReference type="HOGENOM" id="CLU_000846_3_1_1"/>
<dbReference type="InterPro" id="IPR023214">
    <property type="entry name" value="HAD_sf"/>
</dbReference>
<comment type="similarity">
    <text evidence="2 15">Belongs to the cation transport ATPase (P-type) (TC 3.A.3) family. Type IV subfamily.</text>
</comment>
<feature type="transmembrane region" description="Helical" evidence="15">
    <location>
        <begin position="318"/>
        <end position="339"/>
    </location>
</feature>
<dbReference type="InterPro" id="IPR044492">
    <property type="entry name" value="P_typ_ATPase_HD_dom"/>
</dbReference>
<name>Q24GN8_TETTS</name>
<evidence type="ECO:0000256" key="3">
    <source>
        <dbReference type="ARBA" id="ARBA00022692"/>
    </source>
</evidence>
<dbReference type="NCBIfam" id="TIGR01652">
    <property type="entry name" value="ATPase-Plipid"/>
    <property type="match status" value="1"/>
</dbReference>
<evidence type="ECO:0000256" key="11">
    <source>
        <dbReference type="ARBA" id="ARBA00034036"/>
    </source>
</evidence>
<keyword evidence="6 13" id="KW-0067">ATP-binding</keyword>
<dbReference type="NCBIfam" id="TIGR01494">
    <property type="entry name" value="ATPase_P-type"/>
    <property type="match status" value="1"/>
</dbReference>
<dbReference type="InterPro" id="IPR001757">
    <property type="entry name" value="P_typ_ATPase"/>
</dbReference>
<dbReference type="GO" id="GO:0045332">
    <property type="term" value="P:phospholipid translocation"/>
    <property type="evidence" value="ECO:0007669"/>
    <property type="project" value="TreeGrafter"/>
</dbReference>
<dbReference type="FunCoup" id="Q24GN8">
    <property type="interactions" value="9"/>
</dbReference>
<evidence type="ECO:0000256" key="12">
    <source>
        <dbReference type="PIRSR" id="PIRSR606539-1"/>
    </source>
</evidence>
<reference evidence="19" key="1">
    <citation type="journal article" date="2006" name="PLoS Biol.">
        <title>Macronuclear genome sequence of the ciliate Tetrahymena thermophila, a model eukaryote.</title>
        <authorList>
            <person name="Eisen J.A."/>
            <person name="Coyne R.S."/>
            <person name="Wu M."/>
            <person name="Wu D."/>
            <person name="Thiagarajan M."/>
            <person name="Wortman J.R."/>
            <person name="Badger J.H."/>
            <person name="Ren Q."/>
            <person name="Amedeo P."/>
            <person name="Jones K.M."/>
            <person name="Tallon L.J."/>
            <person name="Delcher A.L."/>
            <person name="Salzberg S.L."/>
            <person name="Silva J.C."/>
            <person name="Haas B.J."/>
            <person name="Majoros W.H."/>
            <person name="Farzad M."/>
            <person name="Carlton J.M."/>
            <person name="Smith R.K. Jr."/>
            <person name="Garg J."/>
            <person name="Pearlman R.E."/>
            <person name="Karrer K.M."/>
            <person name="Sun L."/>
            <person name="Manning G."/>
            <person name="Elde N.C."/>
            <person name="Turkewitz A.P."/>
            <person name="Asai D.J."/>
            <person name="Wilkes D.E."/>
            <person name="Wang Y."/>
            <person name="Cai H."/>
            <person name="Collins K."/>
            <person name="Stewart B.A."/>
            <person name="Lee S.R."/>
            <person name="Wilamowska K."/>
            <person name="Weinberg Z."/>
            <person name="Ruzzo W.L."/>
            <person name="Wloga D."/>
            <person name="Gaertig J."/>
            <person name="Frankel J."/>
            <person name="Tsao C.-C."/>
            <person name="Gorovsky M.A."/>
            <person name="Keeling P.J."/>
            <person name="Waller R.F."/>
            <person name="Patron N.J."/>
            <person name="Cherry J.M."/>
            <person name="Stover N.A."/>
            <person name="Krieger C.J."/>
            <person name="del Toro C."/>
            <person name="Ryder H.F."/>
            <person name="Williamson S.C."/>
            <person name="Barbeau R.A."/>
            <person name="Hamilton E.P."/>
            <person name="Orias E."/>
        </authorList>
    </citation>
    <scope>NUCLEOTIDE SEQUENCE [LARGE SCALE GENOMIC DNA]</scope>
    <source>
        <strain evidence="19">SB210</strain>
    </source>
</reference>
<dbReference type="PRINTS" id="PR00119">
    <property type="entry name" value="CATATPASE"/>
</dbReference>
<evidence type="ECO:0000259" key="17">
    <source>
        <dbReference type="Pfam" id="PF16212"/>
    </source>
</evidence>
<keyword evidence="19" id="KW-1185">Reference proteome</keyword>
<feature type="binding site" evidence="14">
    <location>
        <position position="437"/>
    </location>
    <ligand>
        <name>Mg(2+)</name>
        <dbReference type="ChEBI" id="CHEBI:18420"/>
    </ligand>
</feature>
<comment type="subcellular location">
    <subcellularLocation>
        <location evidence="1 15">Membrane</location>
        <topology evidence="1 15">Multi-pass membrane protein</topology>
    </subcellularLocation>
</comment>
<feature type="binding site" evidence="14">
    <location>
        <position position="842"/>
    </location>
    <ligand>
        <name>Mg(2+)</name>
        <dbReference type="ChEBI" id="CHEBI:18420"/>
    </ligand>
</feature>
<feature type="binding site" evidence="13">
    <location>
        <position position="520"/>
    </location>
    <ligand>
        <name>ATP</name>
        <dbReference type="ChEBI" id="CHEBI:30616"/>
    </ligand>
</feature>
<feature type="transmembrane region" description="Helical" evidence="15">
    <location>
        <begin position="1083"/>
        <end position="1107"/>
    </location>
</feature>
<dbReference type="PANTHER" id="PTHR24092">
    <property type="entry name" value="PROBABLE PHOSPHOLIPID-TRANSPORTING ATPASE"/>
    <property type="match status" value="1"/>
</dbReference>
<evidence type="ECO:0000256" key="6">
    <source>
        <dbReference type="ARBA" id="ARBA00022840"/>
    </source>
</evidence>
<keyword evidence="10 15" id="KW-0472">Membrane</keyword>
<dbReference type="SUPFAM" id="SSF56784">
    <property type="entry name" value="HAD-like"/>
    <property type="match status" value="1"/>
</dbReference>
<feature type="binding site" evidence="14">
    <location>
        <position position="838"/>
    </location>
    <ligand>
        <name>Mg(2+)</name>
        <dbReference type="ChEBI" id="CHEBI:18420"/>
    </ligand>
</feature>
<evidence type="ECO:0000256" key="15">
    <source>
        <dbReference type="RuleBase" id="RU362033"/>
    </source>
</evidence>
<feature type="binding site" evidence="13">
    <location>
        <position position="437"/>
    </location>
    <ligand>
        <name>ATP</name>
        <dbReference type="ChEBI" id="CHEBI:30616"/>
    </ligand>
</feature>
<feature type="binding site" evidence="13">
    <location>
        <position position="817"/>
    </location>
    <ligand>
        <name>ATP</name>
        <dbReference type="ChEBI" id="CHEBI:30616"/>
    </ligand>
</feature>
<evidence type="ECO:0000256" key="13">
    <source>
        <dbReference type="PIRSR" id="PIRSR606539-2"/>
    </source>
</evidence>
<dbReference type="SUPFAM" id="SSF81665">
    <property type="entry name" value="Calcium ATPase, transmembrane domain M"/>
    <property type="match status" value="1"/>
</dbReference>
<comment type="cofactor">
    <cofactor evidence="14">
        <name>Mg(2+)</name>
        <dbReference type="ChEBI" id="CHEBI:18420"/>
    </cofactor>
</comment>
<gene>
    <name evidence="18" type="ORF">TTHERM_00977720</name>
</gene>
<organism evidence="18 19">
    <name type="scientific">Tetrahymena thermophila (strain SB210)</name>
    <dbReference type="NCBI Taxonomy" id="312017"/>
    <lineage>
        <taxon>Eukaryota</taxon>
        <taxon>Sar</taxon>
        <taxon>Alveolata</taxon>
        <taxon>Ciliophora</taxon>
        <taxon>Intramacronucleata</taxon>
        <taxon>Oligohymenophorea</taxon>
        <taxon>Hymenostomatida</taxon>
        <taxon>Tetrahymenina</taxon>
        <taxon>Tetrahymenidae</taxon>
        <taxon>Tetrahymena</taxon>
    </lineage>
</organism>
<feature type="binding site" evidence="13">
    <location>
        <position position="842"/>
    </location>
    <ligand>
        <name>ATP</name>
        <dbReference type="ChEBI" id="CHEBI:30616"/>
    </ligand>
</feature>
<sequence length="1185" mass="137657">MSQKNKDQNKSQLQLKIDQISQQYQNDEWETYFYFFKRHKNYLTGPKSQQLRNLTPGVSDLKVASNRIETSQYNWLTFLPKNLFIQFSRLANIYFVLIGVCQTVNVISTTNGKPAIYLTLSIITVVCMIKDIIEDRKKHIADRKENESKVKRLNTNTNQFEEIYWQNLYIGDIVRVEESEQFPADILILQTTLPNGDCYVETKNLDGETNLKRKIGFAPQILQSVDINNNFEQLLNYQLKYEQPNQQMYNFNGIMTNNQSGSQYPININNICLRGSCLKATDYIYGMIIYTGHQSKILLNSQRSRYKFSGIELNLNKMIIWIFILLILICLFSASYYQIWVKDYENQAVYLQIDNKSFGGNNVETFFVYIPLWILLLAHFVPISLMVTLEIVKFGQGLILQLDRNYKNINDDEFVDVKSCNLCEELGRVKYVFSDKTGTLTINQMNFKALCLNKKIYEKQNETVHSETILKSEELDVALAQSVKTQSLELEGMNCLNLCHTLIIEKKNNSLIYNGTSPDEESILKFCYNQGYYFQEEDINKVMYIQSNQLKETLKFQRIAVLEFDFERKRMSVIVQDMQTQEYKLYCKGADLNIFETCAPNQDDVIEITKNNLSYFSLKGLRTLAFGYKILTKQQVDYYLNRIQQIKLEISEQDQKEQQLNIQMEKDLILLGGTGINDRLQDDVEYTLKNLKTAGIKVWMLTGDKVETAQNIAQQCNLTTPTTDLAILSFDKFDETVETLIDEYYNKIGKSDYSVLITGYSLYAIDSHFNPMNIIRLSQSGTLTNNRTKALNSRQKLLKILVNSQTVIACKVTPRQKAELVSFVKKLCPQDTTLAIGDGANDVSMITTAHIGIGIRGKEGRQAAKISDFSIGEFRHLNRLILYQGQECYRKNTQLVFYNFYKNQVTFLVTFWYNFFSAQSGIYIYDQWVKELYNLLFTSLPIILYCWFDEMYPAHEYCTVFQCLPNRLEKMPLLYKRNLEKPQFTTFNFWKEFFKGSIQSILILFIGMLCLNDVSDKHQHQASHLDMGTLVFTLAVIAPNLRVFQLHKTHYPFTLFFLSASVLIYFVALLIASKILALDSFGMAHSVLGVGGTYIGILLMVVTFYIIQRAFDDWSYFTEKMKSQDFEQIFEKEELEKQTVISSDQKSVRQQSSQQNMIEIMCFNKNSNINNNNMDYVDESNTFKK</sequence>
<dbReference type="InParanoid" id="Q24GN8"/>
<feature type="binding site" evidence="13">
    <location>
        <position position="841"/>
    </location>
    <ligand>
        <name>ATP</name>
        <dbReference type="ChEBI" id="CHEBI:30616"/>
    </ligand>
</feature>
<evidence type="ECO:0000256" key="4">
    <source>
        <dbReference type="ARBA" id="ARBA00022723"/>
    </source>
</evidence>
<feature type="transmembrane region" description="Helical" evidence="15">
    <location>
        <begin position="114"/>
        <end position="133"/>
    </location>
</feature>
<dbReference type="GO" id="GO:0000287">
    <property type="term" value="F:magnesium ion binding"/>
    <property type="evidence" value="ECO:0007669"/>
    <property type="project" value="UniProtKB-UniRule"/>
</dbReference>
<dbReference type="Proteomes" id="UP000009168">
    <property type="component" value="Unassembled WGS sequence"/>
</dbReference>
<dbReference type="SUPFAM" id="SSF81653">
    <property type="entry name" value="Calcium ATPase, transduction domain A"/>
    <property type="match status" value="1"/>
</dbReference>
<feature type="binding site" evidence="13">
    <location>
        <position position="703"/>
    </location>
    <ligand>
        <name>ATP</name>
        <dbReference type="ChEBI" id="CHEBI:30616"/>
    </ligand>
</feature>
<feature type="binding site" evidence="13">
    <location>
        <position position="435"/>
    </location>
    <ligand>
        <name>ATP</name>
        <dbReference type="ChEBI" id="CHEBI:30616"/>
    </ligand>
</feature>
<feature type="transmembrane region" description="Helical" evidence="15">
    <location>
        <begin position="366"/>
        <end position="389"/>
    </location>
</feature>
<feature type="transmembrane region" description="Helical" evidence="15">
    <location>
        <begin position="90"/>
        <end position="108"/>
    </location>
</feature>
<dbReference type="EC" id="7.6.2.1" evidence="15"/>
<dbReference type="SUPFAM" id="SSF81660">
    <property type="entry name" value="Metal cation-transporting ATPase, ATP-binding domain N"/>
    <property type="match status" value="1"/>
</dbReference>
<comment type="catalytic activity">
    <reaction evidence="11 15">
        <text>ATP + H2O + phospholipidSide 1 = ADP + phosphate + phospholipidSide 2.</text>
        <dbReference type="EC" id="7.6.2.1"/>
    </reaction>
</comment>